<dbReference type="GO" id="GO:0003677">
    <property type="term" value="F:DNA binding"/>
    <property type="evidence" value="ECO:0007669"/>
    <property type="project" value="InterPro"/>
</dbReference>
<reference evidence="7 8" key="1">
    <citation type="submission" date="2020-08" db="EMBL/GenBank/DDBJ databases">
        <title>Functional genomics of gut bacteria from endangered species of beetles.</title>
        <authorList>
            <person name="Carlos-Shanley C."/>
        </authorList>
    </citation>
    <scope>NUCLEOTIDE SEQUENCE [LARGE SCALE GENOMIC DNA]</scope>
    <source>
        <strain evidence="7 8">S00239</strain>
    </source>
</reference>
<dbReference type="EMBL" id="JACHLP010000012">
    <property type="protein sequence ID" value="MBB4845925.1"/>
    <property type="molecule type" value="Genomic_DNA"/>
</dbReference>
<evidence type="ECO:0000256" key="3">
    <source>
        <dbReference type="ARBA" id="ARBA00023082"/>
    </source>
</evidence>
<protein>
    <submittedName>
        <fullName evidence="7">RNA polymerase sigma-70 factor (ECF subfamily)</fullName>
    </submittedName>
</protein>
<dbReference type="Gene3D" id="1.10.10.10">
    <property type="entry name" value="Winged helix-like DNA-binding domain superfamily/Winged helix DNA-binding domain"/>
    <property type="match status" value="1"/>
</dbReference>
<dbReference type="CDD" id="cd06171">
    <property type="entry name" value="Sigma70_r4"/>
    <property type="match status" value="1"/>
</dbReference>
<dbReference type="GO" id="GO:0006352">
    <property type="term" value="P:DNA-templated transcription initiation"/>
    <property type="evidence" value="ECO:0007669"/>
    <property type="project" value="InterPro"/>
</dbReference>
<dbReference type="SUPFAM" id="SSF88659">
    <property type="entry name" value="Sigma3 and sigma4 domains of RNA polymerase sigma factors"/>
    <property type="match status" value="1"/>
</dbReference>
<dbReference type="Gene3D" id="1.10.1740.10">
    <property type="match status" value="1"/>
</dbReference>
<comment type="caution">
    <text evidence="7">The sequence shown here is derived from an EMBL/GenBank/DDBJ whole genome shotgun (WGS) entry which is preliminary data.</text>
</comment>
<dbReference type="NCBIfam" id="TIGR02937">
    <property type="entry name" value="sigma70-ECF"/>
    <property type="match status" value="1"/>
</dbReference>
<dbReference type="PANTHER" id="PTHR43133">
    <property type="entry name" value="RNA POLYMERASE ECF-TYPE SIGMA FACTO"/>
    <property type="match status" value="1"/>
</dbReference>
<evidence type="ECO:0000256" key="4">
    <source>
        <dbReference type="ARBA" id="ARBA00023163"/>
    </source>
</evidence>
<keyword evidence="8" id="KW-1185">Reference proteome</keyword>
<dbReference type="InterPro" id="IPR014284">
    <property type="entry name" value="RNA_pol_sigma-70_dom"/>
</dbReference>
<accession>A0A840LFX2</accession>
<comment type="similarity">
    <text evidence="1">Belongs to the sigma-70 factor family. ECF subfamily.</text>
</comment>
<evidence type="ECO:0000256" key="2">
    <source>
        <dbReference type="ARBA" id="ARBA00023015"/>
    </source>
</evidence>
<sequence>MPTVLAQAVATPAPGSQQLGQLYAQHHGWLLAWLRRKLGDAHQAADLAQDTFVRLLLSPAALPALPELREPRAYLSTVASRLLLNHYRRLSLEQAWLAALAHSPEPLAASPEQRLALLQSLQAIDALLDALPAKVRSAFLLSQLEGLSYAEIALQLGVTVRSVKRYMAQAFEECLMLDL</sequence>
<dbReference type="AlphaFoldDB" id="A0A840LFX2"/>
<keyword evidence="2" id="KW-0805">Transcription regulation</keyword>
<dbReference type="SUPFAM" id="SSF88946">
    <property type="entry name" value="Sigma2 domain of RNA polymerase sigma factors"/>
    <property type="match status" value="1"/>
</dbReference>
<dbReference type="RefSeq" id="WP_184304313.1">
    <property type="nucleotide sequence ID" value="NZ_JACHLP010000012.1"/>
</dbReference>
<dbReference type="Pfam" id="PF04542">
    <property type="entry name" value="Sigma70_r2"/>
    <property type="match status" value="1"/>
</dbReference>
<dbReference type="InterPro" id="IPR036388">
    <property type="entry name" value="WH-like_DNA-bd_sf"/>
</dbReference>
<evidence type="ECO:0000313" key="7">
    <source>
        <dbReference type="EMBL" id="MBB4845925.1"/>
    </source>
</evidence>
<dbReference type="InterPro" id="IPR013325">
    <property type="entry name" value="RNA_pol_sigma_r2"/>
</dbReference>
<dbReference type="InterPro" id="IPR039425">
    <property type="entry name" value="RNA_pol_sigma-70-like"/>
</dbReference>
<dbReference type="Proteomes" id="UP000562027">
    <property type="component" value="Unassembled WGS sequence"/>
</dbReference>
<feature type="domain" description="RNA polymerase sigma factor 70 region 4 type 2" evidence="6">
    <location>
        <begin position="122"/>
        <end position="174"/>
    </location>
</feature>
<name>A0A840LFX2_9BURK</name>
<keyword evidence="3" id="KW-0731">Sigma factor</keyword>
<dbReference type="InterPro" id="IPR013249">
    <property type="entry name" value="RNA_pol_sigma70_r4_t2"/>
</dbReference>
<organism evidence="7 8">
    <name type="scientific">Roseateles oligotrophus</name>
    <dbReference type="NCBI Taxonomy" id="1769250"/>
    <lineage>
        <taxon>Bacteria</taxon>
        <taxon>Pseudomonadati</taxon>
        <taxon>Pseudomonadota</taxon>
        <taxon>Betaproteobacteria</taxon>
        <taxon>Burkholderiales</taxon>
        <taxon>Sphaerotilaceae</taxon>
        <taxon>Roseateles</taxon>
    </lineage>
</organism>
<dbReference type="GO" id="GO:0016987">
    <property type="term" value="F:sigma factor activity"/>
    <property type="evidence" value="ECO:0007669"/>
    <property type="project" value="UniProtKB-KW"/>
</dbReference>
<proteinExistence type="inferred from homology"/>
<evidence type="ECO:0000313" key="8">
    <source>
        <dbReference type="Proteomes" id="UP000562027"/>
    </source>
</evidence>
<dbReference type="NCBIfam" id="NF007232">
    <property type="entry name" value="PRK09651.1"/>
    <property type="match status" value="1"/>
</dbReference>
<evidence type="ECO:0000256" key="1">
    <source>
        <dbReference type="ARBA" id="ARBA00010641"/>
    </source>
</evidence>
<gene>
    <name evidence="7" type="ORF">HNP55_004479</name>
</gene>
<dbReference type="InterPro" id="IPR007627">
    <property type="entry name" value="RNA_pol_sigma70_r2"/>
</dbReference>
<evidence type="ECO:0000259" key="6">
    <source>
        <dbReference type="Pfam" id="PF08281"/>
    </source>
</evidence>
<dbReference type="PANTHER" id="PTHR43133:SF63">
    <property type="entry name" value="RNA POLYMERASE SIGMA FACTOR FECI-RELATED"/>
    <property type="match status" value="1"/>
</dbReference>
<keyword evidence="4" id="KW-0804">Transcription</keyword>
<evidence type="ECO:0000259" key="5">
    <source>
        <dbReference type="Pfam" id="PF04542"/>
    </source>
</evidence>
<dbReference type="Pfam" id="PF08281">
    <property type="entry name" value="Sigma70_r4_2"/>
    <property type="match status" value="1"/>
</dbReference>
<feature type="domain" description="RNA polymerase sigma-70 region 2" evidence="5">
    <location>
        <begin position="22"/>
        <end position="90"/>
    </location>
</feature>
<dbReference type="InterPro" id="IPR013324">
    <property type="entry name" value="RNA_pol_sigma_r3/r4-like"/>
</dbReference>